<dbReference type="EMBL" id="GL433835">
    <property type="protein sequence ID" value="EFN59997.1"/>
    <property type="molecule type" value="Genomic_DNA"/>
</dbReference>
<dbReference type="STRING" id="554065.E1Z2H1"/>
<feature type="region of interest" description="Disordered" evidence="2">
    <location>
        <begin position="1034"/>
        <end position="1138"/>
    </location>
</feature>
<feature type="coiled-coil region" evidence="1">
    <location>
        <begin position="245"/>
        <end position="272"/>
    </location>
</feature>
<dbReference type="AlphaFoldDB" id="E1Z2H1"/>
<feature type="compositionally biased region" description="Low complexity" evidence="2">
    <location>
        <begin position="71"/>
        <end position="87"/>
    </location>
</feature>
<dbReference type="Pfam" id="PF00650">
    <property type="entry name" value="CRAL_TRIO"/>
    <property type="match status" value="1"/>
</dbReference>
<dbReference type="CDD" id="cd00170">
    <property type="entry name" value="SEC14"/>
    <property type="match status" value="1"/>
</dbReference>
<feature type="region of interest" description="Disordered" evidence="2">
    <location>
        <begin position="995"/>
        <end position="1018"/>
    </location>
</feature>
<accession>E1Z2H1</accession>
<dbReference type="eggNOG" id="KOG1471">
    <property type="taxonomic scope" value="Eukaryota"/>
</dbReference>
<feature type="compositionally biased region" description="Low complexity" evidence="2">
    <location>
        <begin position="52"/>
        <end position="62"/>
    </location>
</feature>
<feature type="compositionally biased region" description="Low complexity" evidence="2">
    <location>
        <begin position="160"/>
        <end position="175"/>
    </location>
</feature>
<keyword evidence="5" id="KW-1185">Reference proteome</keyword>
<dbReference type="GeneID" id="17359011"/>
<evidence type="ECO:0000313" key="4">
    <source>
        <dbReference type="EMBL" id="EFN59997.1"/>
    </source>
</evidence>
<dbReference type="RefSeq" id="XP_005852099.1">
    <property type="nucleotide sequence ID" value="XM_005852037.1"/>
</dbReference>
<dbReference type="InterPro" id="IPR036865">
    <property type="entry name" value="CRAL-TRIO_dom_sf"/>
</dbReference>
<evidence type="ECO:0000256" key="2">
    <source>
        <dbReference type="SAM" id="MobiDB-lite"/>
    </source>
</evidence>
<dbReference type="InterPro" id="IPR001251">
    <property type="entry name" value="CRAL-TRIO_dom"/>
</dbReference>
<feature type="compositionally biased region" description="Basic and acidic residues" evidence="2">
    <location>
        <begin position="88"/>
        <end position="102"/>
    </location>
</feature>
<feature type="compositionally biased region" description="Low complexity" evidence="2">
    <location>
        <begin position="758"/>
        <end position="767"/>
    </location>
</feature>
<protein>
    <recommendedName>
        <fullName evidence="3">CRAL-TRIO domain-containing protein</fullName>
    </recommendedName>
</protein>
<organism evidence="5">
    <name type="scientific">Chlorella variabilis</name>
    <name type="common">Green alga</name>
    <dbReference type="NCBI Taxonomy" id="554065"/>
    <lineage>
        <taxon>Eukaryota</taxon>
        <taxon>Viridiplantae</taxon>
        <taxon>Chlorophyta</taxon>
        <taxon>core chlorophytes</taxon>
        <taxon>Trebouxiophyceae</taxon>
        <taxon>Chlorellales</taxon>
        <taxon>Chlorellaceae</taxon>
        <taxon>Chlorella clade</taxon>
        <taxon>Chlorella</taxon>
    </lineage>
</organism>
<feature type="region of interest" description="Disordered" evidence="2">
    <location>
        <begin position="901"/>
        <end position="971"/>
    </location>
</feature>
<dbReference type="PANTHER" id="PTHR47041">
    <property type="entry name" value="SEC14 CYTOSOLIC FACTOR FAMILY PROTEIN / PHOSPHOGLYCERIDE TRANSFER FAMILY PROTEIN"/>
    <property type="match status" value="1"/>
</dbReference>
<feature type="compositionally biased region" description="Basic and acidic residues" evidence="2">
    <location>
        <begin position="200"/>
        <end position="216"/>
    </location>
</feature>
<reference evidence="4 5" key="1">
    <citation type="journal article" date="2010" name="Plant Cell">
        <title>The Chlorella variabilis NC64A genome reveals adaptation to photosymbiosis, coevolution with viruses, and cryptic sex.</title>
        <authorList>
            <person name="Blanc G."/>
            <person name="Duncan G."/>
            <person name="Agarkova I."/>
            <person name="Borodovsky M."/>
            <person name="Gurnon J."/>
            <person name="Kuo A."/>
            <person name="Lindquist E."/>
            <person name="Lucas S."/>
            <person name="Pangilinan J."/>
            <person name="Polle J."/>
            <person name="Salamov A."/>
            <person name="Terry A."/>
            <person name="Yamada T."/>
            <person name="Dunigan D.D."/>
            <person name="Grigoriev I.V."/>
            <person name="Claverie J.M."/>
            <person name="Van Etten J.L."/>
        </authorList>
    </citation>
    <scope>NUCLEOTIDE SEQUENCE [LARGE SCALE GENOMIC DNA]</scope>
    <source>
        <strain evidence="4 5">NC64A</strain>
    </source>
</reference>
<feature type="compositionally biased region" description="Gly residues" evidence="2">
    <location>
        <begin position="960"/>
        <end position="969"/>
    </location>
</feature>
<name>E1Z2H1_CHLVA</name>
<feature type="region of interest" description="Disordered" evidence="2">
    <location>
        <begin position="1"/>
        <end position="223"/>
    </location>
</feature>
<feature type="compositionally biased region" description="Low complexity" evidence="2">
    <location>
        <begin position="103"/>
        <end position="152"/>
    </location>
</feature>
<keyword evidence="1" id="KW-0175">Coiled coil</keyword>
<dbReference type="OrthoDB" id="1434354at2759"/>
<dbReference type="PANTHER" id="PTHR47041:SF5">
    <property type="entry name" value="SEC14 CYTOSOLIC FACTOR FAMILY PROTEIN"/>
    <property type="match status" value="1"/>
</dbReference>
<dbReference type="KEGG" id="cvr:CHLNCDRAFT_133154"/>
<feature type="compositionally biased region" description="Polar residues" evidence="2">
    <location>
        <begin position="943"/>
        <end position="958"/>
    </location>
</feature>
<feature type="compositionally biased region" description="Polar residues" evidence="2">
    <location>
        <begin position="1120"/>
        <end position="1129"/>
    </location>
</feature>
<feature type="compositionally biased region" description="Basic residues" evidence="2">
    <location>
        <begin position="1045"/>
        <end position="1054"/>
    </location>
</feature>
<dbReference type="InParanoid" id="E1Z2H1"/>
<evidence type="ECO:0000256" key="1">
    <source>
        <dbReference type="SAM" id="Coils"/>
    </source>
</evidence>
<feature type="domain" description="CRAL-TRIO" evidence="3">
    <location>
        <begin position="545"/>
        <end position="730"/>
    </location>
</feature>
<gene>
    <name evidence="4" type="ORF">CHLNCDRAFT_133154</name>
</gene>
<dbReference type="Proteomes" id="UP000008141">
    <property type="component" value="Unassembled WGS sequence"/>
</dbReference>
<feature type="compositionally biased region" description="Low complexity" evidence="2">
    <location>
        <begin position="1034"/>
        <end position="1044"/>
    </location>
</feature>
<dbReference type="PROSITE" id="PS50191">
    <property type="entry name" value="CRAL_TRIO"/>
    <property type="match status" value="1"/>
</dbReference>
<feature type="compositionally biased region" description="Low complexity" evidence="2">
    <location>
        <begin position="398"/>
        <end position="413"/>
    </location>
</feature>
<feature type="region of interest" description="Disordered" evidence="2">
    <location>
        <begin position="382"/>
        <end position="422"/>
    </location>
</feature>
<feature type="compositionally biased region" description="Low complexity" evidence="2">
    <location>
        <begin position="187"/>
        <end position="199"/>
    </location>
</feature>
<proteinExistence type="predicted"/>
<feature type="region of interest" description="Disordered" evidence="2">
    <location>
        <begin position="758"/>
        <end position="841"/>
    </location>
</feature>
<evidence type="ECO:0000313" key="5">
    <source>
        <dbReference type="Proteomes" id="UP000008141"/>
    </source>
</evidence>
<feature type="compositionally biased region" description="Basic residues" evidence="2">
    <location>
        <begin position="382"/>
        <end position="394"/>
    </location>
</feature>
<dbReference type="Gene3D" id="3.40.525.10">
    <property type="entry name" value="CRAL-TRIO lipid binding domain"/>
    <property type="match status" value="1"/>
</dbReference>
<dbReference type="SUPFAM" id="SSF52087">
    <property type="entry name" value="CRAL/TRIO domain"/>
    <property type="match status" value="1"/>
</dbReference>
<feature type="compositionally biased region" description="Low complexity" evidence="2">
    <location>
        <begin position="797"/>
        <end position="813"/>
    </location>
</feature>
<evidence type="ECO:0000259" key="3">
    <source>
        <dbReference type="PROSITE" id="PS50191"/>
    </source>
</evidence>
<sequence>MEHDSVTSWFVRRRAAAPPVQEGADGKQQKGKGKQKEAVAAPADKKPSNPVAAAAAAVAAAAAEKKDRKAAGAAPASDKKPSSASAAGDKKAAGAAAGDKKVPAAGAGAGKQAPAAGAAAAKKPPAASAAPAKKGPGAGTAVDKKAAAPAAAADDRKQRAAPPAAVPAAPSSGADSDSDEEPALAPAGREQGAGEQQQGGERERERELFDEAEYRPRVVAYSDSDSDVESHFKRVKTHLLPPSEEEAAERAAAEAAAAAAAAAEEAAAAEAARQQAGLRRLRGAVAGAAGAAGRSLGPHLTAALAARAGGLLLLGRARPRAAYAAGLLGAAVPLAGAAAARAGLDLGALPAPLLAAGQELEQLGKAALALAAARLLRVGLQRQRRRRQERRRRRSEALADAAGRADAATATEGEQPATPGRLLRRKSSVNLAALRACADLGAAIEARQPHPAAEWAAAGHPQTGAEWGAVYGVEVQEMGRMLQENEVELPGDRFDATNAELLRFAKACNLLTAKTPEQRAAAVEAGVSRVVHTQEWAGRQRFMSDRELRRWERLVAWKAHDASGRPILLARVGRAQQLVKPERYDDFATALLTLVHRGLTTQLSNSNGPGEQMVVVLDCRGGSSIGLTRHMGLLKKLAVTLNQHYPDRLFRLHLLELPLLLRWVLHAVTPLLHPNTRSKVVLSSMSDPGLPVTVAFLSNRRSVAKPSSMKRSISNCSFPSSGDATPALLSPQQTPSASLLPAMVAAATAGMAAGAEAGTSTAGTASGQQLGDDDIPTTPPPTLKAPHSPREVAKPRQQQQQQQAGQQQQQQQQWAVALGPEAGQPRPTPSSPFVCKTPAQQAQQQAQQAAAAVQGLGQPPAAAVGSQAGAGAAAAAAGDRAAGQPPVSAAASAAQGITSHAVPWSPGMQSPAGALSRDSSCGDEPVSAARAKAAADAVRELEQWQQQHALQAGTQAGSGSRDGAGGLTGRLGQPQLQLQRLESAGSSISLPPLASALSAPPAMPTPPAASPGSASSGSALGSWLGGLLPGQWGAAAADQAGQQQRQRRVRRQPVHRLPLAGMLAGREGGGGSGGSTPRTPQSGRPKMVGGLVELPERTGRLTPGRCQTPRKSSLRRSESADSLPTSRSRLGSHPLRRQSSVSWAEELESIKEIHARESPPHGALRTRLASVTHPQLLLLACILSLVMAAALQRLLLTLTL</sequence>